<feature type="domain" description="Transposase IS116/IS110/IS902 C-terminal" evidence="2">
    <location>
        <begin position="276"/>
        <end position="361"/>
    </location>
</feature>
<dbReference type="EMBL" id="QAMZ01000056">
    <property type="protein sequence ID" value="PWL51469.1"/>
    <property type="molecule type" value="Genomic_DNA"/>
</dbReference>
<evidence type="ECO:0000313" key="4">
    <source>
        <dbReference type="Proteomes" id="UP000246114"/>
    </source>
</evidence>
<evidence type="ECO:0000259" key="2">
    <source>
        <dbReference type="Pfam" id="PF02371"/>
    </source>
</evidence>
<dbReference type="InterPro" id="IPR002525">
    <property type="entry name" value="Transp_IS110-like_N"/>
</dbReference>
<feature type="domain" description="Transposase IS110-like N-terminal" evidence="1">
    <location>
        <begin position="4"/>
        <end position="160"/>
    </location>
</feature>
<dbReference type="Pfam" id="PF02371">
    <property type="entry name" value="Transposase_20"/>
    <property type="match status" value="1"/>
</dbReference>
<comment type="caution">
    <text evidence="3">The sequence shown here is derived from an EMBL/GenBank/DDBJ whole genome shotgun (WGS) entry which is preliminary data.</text>
</comment>
<dbReference type="GO" id="GO:0006313">
    <property type="term" value="P:DNA transposition"/>
    <property type="evidence" value="ECO:0007669"/>
    <property type="project" value="InterPro"/>
</dbReference>
<organism evidence="3 4">
    <name type="scientific">Clostridium cadaveris</name>
    <dbReference type="NCBI Taxonomy" id="1529"/>
    <lineage>
        <taxon>Bacteria</taxon>
        <taxon>Bacillati</taxon>
        <taxon>Bacillota</taxon>
        <taxon>Clostridia</taxon>
        <taxon>Eubacteriales</taxon>
        <taxon>Clostridiaceae</taxon>
        <taxon>Clostridium</taxon>
    </lineage>
</organism>
<dbReference type="GO" id="GO:0004803">
    <property type="term" value="F:transposase activity"/>
    <property type="evidence" value="ECO:0007669"/>
    <property type="project" value="InterPro"/>
</dbReference>
<dbReference type="PANTHER" id="PTHR33055:SF13">
    <property type="entry name" value="TRANSPOSASE"/>
    <property type="match status" value="1"/>
</dbReference>
<reference evidence="3 4" key="1">
    <citation type="submission" date="2018-03" db="EMBL/GenBank/DDBJ databases">
        <title>The uncultured portion of the human microbiome is neutrally assembled.</title>
        <authorList>
            <person name="Jeraldo P."/>
            <person name="Boardman L."/>
            <person name="White B.A."/>
            <person name="Nelson H."/>
            <person name="Goldenfeld N."/>
            <person name="Chia N."/>
        </authorList>
    </citation>
    <scope>NUCLEOTIDE SEQUENCE [LARGE SCALE GENOMIC DNA]</scope>
    <source>
        <strain evidence="3">CIM:MAG 903</strain>
    </source>
</reference>
<dbReference type="PANTHER" id="PTHR33055">
    <property type="entry name" value="TRANSPOSASE FOR INSERTION SEQUENCE ELEMENT IS1111A"/>
    <property type="match status" value="1"/>
</dbReference>
<proteinExistence type="predicted"/>
<dbReference type="NCBIfam" id="NF033542">
    <property type="entry name" value="transpos_IS110"/>
    <property type="match status" value="1"/>
</dbReference>
<evidence type="ECO:0000259" key="1">
    <source>
        <dbReference type="Pfam" id="PF01548"/>
    </source>
</evidence>
<dbReference type="InterPro" id="IPR047650">
    <property type="entry name" value="Transpos_IS110"/>
</dbReference>
<dbReference type="GO" id="GO:0003677">
    <property type="term" value="F:DNA binding"/>
    <property type="evidence" value="ECO:0007669"/>
    <property type="project" value="InterPro"/>
</dbReference>
<dbReference type="Pfam" id="PF01548">
    <property type="entry name" value="DEDD_Tnp_IS110"/>
    <property type="match status" value="1"/>
</dbReference>
<dbReference type="InterPro" id="IPR003346">
    <property type="entry name" value="Transposase_20"/>
</dbReference>
<accession>A0A316M2L5</accession>
<evidence type="ECO:0000313" key="3">
    <source>
        <dbReference type="EMBL" id="PWL51469.1"/>
    </source>
</evidence>
<dbReference type="Proteomes" id="UP000246114">
    <property type="component" value="Unassembled WGS sequence"/>
</dbReference>
<protein>
    <submittedName>
        <fullName evidence="3">IS110 family transposase</fullName>
    </submittedName>
</protein>
<dbReference type="AlphaFoldDB" id="A0A316M2L5"/>
<gene>
    <name evidence="3" type="ORF">DBY38_14630</name>
</gene>
<sequence length="398" mass="45751">MISVGIDVSKEKSTVCVVKPCGEIIIKPFEVNHTEDELCKLSSLISRFNDEIKIVMEATGVYHLPILSYLKDQNLFVAVINPLEMKRYRCKGIRNPKTDKIDSIVVANYGIDFWYHLKDYTKSETVYSELRLLGRQYRSYMKLRVENMLGLTHMLDYTMPGIKTLFSSWNKTSGKDKLADFVDEYWHFDNITKLSEEEFIQSYNSWCKKNKYRQSEDKAKQIYEVAKDGIPTLPSSTPSTKMLVHESVKMIREIVLTLTKILSRMQEIAKELPEYNIVRAMNGVGEVIAPRLIGEIGDIRRFHGAKALVAYAGIDAPPYQSGKFTGTDRHISKRGSSTLRKVGFEAMICLKQSKPQDDAVYLFIKKKDDEGKPNKVAKIAGFNKFLHIYYARVMEVYR</sequence>
<name>A0A316M2L5_9CLOT</name>